<dbReference type="InterPro" id="IPR001792">
    <property type="entry name" value="Acylphosphatase-like_dom"/>
</dbReference>
<evidence type="ECO:0000313" key="8">
    <source>
        <dbReference type="Proteomes" id="UP000241022"/>
    </source>
</evidence>
<dbReference type="InterPro" id="IPR036046">
    <property type="entry name" value="Acylphosphatase-like_dom_sf"/>
</dbReference>
<dbReference type="STRING" id="1410606.T478_0118"/>
<proteinExistence type="inferred from homology"/>
<protein>
    <recommendedName>
        <fullName evidence="1 2">Acylphosphatase</fullName>
        <ecNumber evidence="1 2">3.6.1.7</ecNumber>
    </recommendedName>
</protein>
<dbReference type="InterPro" id="IPR017968">
    <property type="entry name" value="Acylphosphatase_CS"/>
</dbReference>
<dbReference type="PANTHER" id="PTHR47268">
    <property type="entry name" value="ACYLPHOSPHATASE"/>
    <property type="match status" value="1"/>
</dbReference>
<dbReference type="PANTHER" id="PTHR47268:SF4">
    <property type="entry name" value="ACYLPHOSPHATASE"/>
    <property type="match status" value="1"/>
</dbReference>
<dbReference type="HOGENOM" id="CLU_141932_3_2_2"/>
<dbReference type="RefSeq" id="WP_048104365.1">
    <property type="nucleotide sequence ID" value="NZ_CP007026.1"/>
</dbReference>
<feature type="active site" evidence="1">
    <location>
        <position position="20"/>
    </location>
</feature>
<accession>A0A0A7V0J0</accession>
<evidence type="ECO:0000256" key="2">
    <source>
        <dbReference type="RuleBase" id="RU000553"/>
    </source>
</evidence>
<organism evidence="5 7">
    <name type="scientific">Candidatus Nitrosopelagicus brevis</name>
    <dbReference type="NCBI Taxonomy" id="1410606"/>
    <lineage>
        <taxon>Archaea</taxon>
        <taxon>Nitrososphaerota</taxon>
    </lineage>
</organism>
<dbReference type="EC" id="3.6.1.7" evidence="1 2"/>
<dbReference type="EMBL" id="CP007026">
    <property type="protein sequence ID" value="AJA92403.1"/>
    <property type="molecule type" value="Genomic_DNA"/>
</dbReference>
<dbReference type="PROSITE" id="PS00150">
    <property type="entry name" value="ACYLPHOSPHATASE_1"/>
    <property type="match status" value="1"/>
</dbReference>
<reference evidence="5 7" key="1">
    <citation type="journal article" date="2015" name="Proc. Natl. Acad. Sci. U.S.A.">
        <title>Genomic and proteomic characterization of "Candidatus Nitrosopelagicus brevis": An ammonia-oxidizing archaeon from the open ocean.</title>
        <authorList>
            <person name="Santoro A.E."/>
            <person name="Dupont C.L."/>
            <person name="Richter R.A."/>
            <person name="Craig M.T."/>
            <person name="Carini P."/>
            <person name="McIlvin M.R."/>
            <person name="Yang Y."/>
            <person name="Orsi W.D."/>
            <person name="Moran D.M."/>
            <person name="Saito M.A."/>
        </authorList>
    </citation>
    <scope>NUCLEOTIDE SEQUENCE [LARGE SCALE GENOMIC DNA]</scope>
    <source>
        <strain evidence="5">CN25</strain>
        <strain evidence="7">V2</strain>
    </source>
</reference>
<evidence type="ECO:0000256" key="3">
    <source>
        <dbReference type="RuleBase" id="RU004168"/>
    </source>
</evidence>
<feature type="domain" description="Acylphosphatase-like" evidence="4">
    <location>
        <begin position="5"/>
        <end position="92"/>
    </location>
</feature>
<evidence type="ECO:0000256" key="1">
    <source>
        <dbReference type="PROSITE-ProRule" id="PRU00520"/>
    </source>
</evidence>
<dbReference type="Proteomes" id="UP000241022">
    <property type="component" value="Unassembled WGS sequence"/>
</dbReference>
<evidence type="ECO:0000313" key="5">
    <source>
        <dbReference type="EMBL" id="AJA92403.1"/>
    </source>
</evidence>
<name>A0A0A7V0J0_9ARCH</name>
<dbReference type="Proteomes" id="UP000030944">
    <property type="component" value="Chromosome"/>
</dbReference>
<dbReference type="GO" id="GO:0003998">
    <property type="term" value="F:acylphosphatase activity"/>
    <property type="evidence" value="ECO:0007669"/>
    <property type="project" value="UniProtKB-EC"/>
</dbReference>
<evidence type="ECO:0000259" key="4">
    <source>
        <dbReference type="PROSITE" id="PS51160"/>
    </source>
</evidence>
<dbReference type="Pfam" id="PF00708">
    <property type="entry name" value="Acylphosphatase"/>
    <property type="match status" value="1"/>
</dbReference>
<comment type="similarity">
    <text evidence="3">Belongs to the acylphosphatase family.</text>
</comment>
<gene>
    <name evidence="6" type="ORF">A7X95_05650</name>
    <name evidence="5" type="ORF">T478_0118</name>
</gene>
<dbReference type="SUPFAM" id="SSF54975">
    <property type="entry name" value="Acylphosphatase/BLUF domain-like"/>
    <property type="match status" value="1"/>
</dbReference>
<feature type="active site" evidence="1">
    <location>
        <position position="38"/>
    </location>
</feature>
<dbReference type="OrthoDB" id="6643at2157"/>
<dbReference type="EMBL" id="LXWN01000002">
    <property type="protein sequence ID" value="PTL87380.1"/>
    <property type="molecule type" value="Genomic_DNA"/>
</dbReference>
<evidence type="ECO:0000313" key="7">
    <source>
        <dbReference type="Proteomes" id="UP000030944"/>
    </source>
</evidence>
<sequence>MVQKRIHIFVTGRVQGVFFRQSTKVMAIKNNVKGWVRNLDDGRVEIVGEGEIQDIENLTQWCKTGPANSRVDEFELSEENVTDEFENFEVRY</sequence>
<dbReference type="PROSITE" id="PS51160">
    <property type="entry name" value="ACYLPHOSPHATASE_3"/>
    <property type="match status" value="1"/>
</dbReference>
<dbReference type="PROSITE" id="PS00151">
    <property type="entry name" value="ACYLPHOSPHATASE_2"/>
    <property type="match status" value="1"/>
</dbReference>
<dbReference type="Gene3D" id="3.30.70.100">
    <property type="match status" value="1"/>
</dbReference>
<evidence type="ECO:0000313" key="6">
    <source>
        <dbReference type="EMBL" id="PTL87380.1"/>
    </source>
</evidence>
<dbReference type="KEGG" id="nbv:T478_0118"/>
<comment type="catalytic activity">
    <reaction evidence="1 2">
        <text>an acyl phosphate + H2O = a carboxylate + phosphate + H(+)</text>
        <dbReference type="Rhea" id="RHEA:14965"/>
        <dbReference type="ChEBI" id="CHEBI:15377"/>
        <dbReference type="ChEBI" id="CHEBI:15378"/>
        <dbReference type="ChEBI" id="CHEBI:29067"/>
        <dbReference type="ChEBI" id="CHEBI:43474"/>
        <dbReference type="ChEBI" id="CHEBI:59918"/>
        <dbReference type="EC" id="3.6.1.7"/>
    </reaction>
</comment>
<dbReference type="AlphaFoldDB" id="A0A0A7V0J0"/>
<keyword evidence="8" id="KW-1185">Reference proteome</keyword>
<dbReference type="InterPro" id="IPR020456">
    <property type="entry name" value="Acylphosphatase"/>
</dbReference>
<reference evidence="6 8" key="3">
    <citation type="submission" date="2018-04" db="EMBL/GenBank/DDBJ databases">
        <title>Transcriptomics of ammonia oxidizing archaea.</title>
        <authorList>
            <person name="Carini P."/>
        </authorList>
    </citation>
    <scope>NUCLEOTIDE SEQUENCE [LARGE SCALE GENOMIC DNA]</scope>
    <source>
        <strain evidence="6 8">U25</strain>
    </source>
</reference>
<dbReference type="GeneID" id="24816016"/>
<reference evidence="6" key="2">
    <citation type="submission" date="2016-05" db="EMBL/GenBank/DDBJ databases">
        <authorList>
            <person name="Lavstsen T."/>
            <person name="Jespersen J.S."/>
        </authorList>
    </citation>
    <scope>NUCLEOTIDE SEQUENCE [LARGE SCALE GENOMIC DNA]</scope>
    <source>
        <strain evidence="6">U25</strain>
    </source>
</reference>
<keyword evidence="1 2" id="KW-0378">Hydrolase</keyword>